<reference evidence="1 2" key="1">
    <citation type="journal article" date="2020" name="IScience">
        <title>Genome Sequencing of the Endangered Kingdonia uniflora (Circaeasteraceae, Ranunculales) Reveals Potential Mechanisms of Evolutionary Specialization.</title>
        <authorList>
            <person name="Sun Y."/>
            <person name="Deng T."/>
            <person name="Zhang A."/>
            <person name="Moore M.J."/>
            <person name="Landis J.B."/>
            <person name="Lin N."/>
            <person name="Zhang H."/>
            <person name="Zhang X."/>
            <person name="Huang J."/>
            <person name="Zhang X."/>
            <person name="Sun H."/>
            <person name="Wang H."/>
        </authorList>
    </citation>
    <scope>NUCLEOTIDE SEQUENCE [LARGE SCALE GENOMIC DNA]</scope>
    <source>
        <strain evidence="1">TB1705</strain>
        <tissue evidence="1">Leaf</tissue>
    </source>
</reference>
<sequence length="74" mass="8547">MTRVSNHNYNSDCQRIRMILVTNLYSSSMPSQKRKGRLCSKTPRIKTQLGAYLGLNYGYKAPLYHIIGLKLRLD</sequence>
<keyword evidence="2" id="KW-1185">Reference proteome</keyword>
<organism evidence="1 2">
    <name type="scientific">Kingdonia uniflora</name>
    <dbReference type="NCBI Taxonomy" id="39325"/>
    <lineage>
        <taxon>Eukaryota</taxon>
        <taxon>Viridiplantae</taxon>
        <taxon>Streptophyta</taxon>
        <taxon>Embryophyta</taxon>
        <taxon>Tracheophyta</taxon>
        <taxon>Spermatophyta</taxon>
        <taxon>Magnoliopsida</taxon>
        <taxon>Ranunculales</taxon>
        <taxon>Circaeasteraceae</taxon>
        <taxon>Kingdonia</taxon>
    </lineage>
</organism>
<protein>
    <submittedName>
        <fullName evidence="1">Uncharacterized protein</fullName>
    </submittedName>
</protein>
<dbReference type="EMBL" id="JACGCM010002202">
    <property type="protein sequence ID" value="KAF6143625.1"/>
    <property type="molecule type" value="Genomic_DNA"/>
</dbReference>
<comment type="caution">
    <text evidence="1">The sequence shown here is derived from an EMBL/GenBank/DDBJ whole genome shotgun (WGS) entry which is preliminary data.</text>
</comment>
<gene>
    <name evidence="1" type="ORF">GIB67_012424</name>
</gene>
<name>A0A7J7LLT1_9MAGN</name>
<evidence type="ECO:0000313" key="1">
    <source>
        <dbReference type="EMBL" id="KAF6143625.1"/>
    </source>
</evidence>
<dbReference type="Proteomes" id="UP000541444">
    <property type="component" value="Unassembled WGS sequence"/>
</dbReference>
<proteinExistence type="predicted"/>
<accession>A0A7J7LLT1</accession>
<evidence type="ECO:0000313" key="2">
    <source>
        <dbReference type="Proteomes" id="UP000541444"/>
    </source>
</evidence>
<dbReference type="AlphaFoldDB" id="A0A7J7LLT1"/>